<organism evidence="8 9">
    <name type="scientific">Smittium culicis</name>
    <dbReference type="NCBI Taxonomy" id="133412"/>
    <lineage>
        <taxon>Eukaryota</taxon>
        <taxon>Fungi</taxon>
        <taxon>Fungi incertae sedis</taxon>
        <taxon>Zoopagomycota</taxon>
        <taxon>Kickxellomycotina</taxon>
        <taxon>Harpellomycetes</taxon>
        <taxon>Harpellales</taxon>
        <taxon>Legeriomycetaceae</taxon>
        <taxon>Smittium</taxon>
    </lineage>
</organism>
<dbReference type="InterPro" id="IPR036864">
    <property type="entry name" value="Zn2-C6_fun-type_DNA-bd_sf"/>
</dbReference>
<feature type="region of interest" description="Disordered" evidence="6">
    <location>
        <begin position="847"/>
        <end position="882"/>
    </location>
</feature>
<dbReference type="OrthoDB" id="39175at2759"/>
<reference evidence="8 9" key="1">
    <citation type="submission" date="2017-01" db="EMBL/GenBank/DDBJ databases">
        <authorList>
            <person name="Mah S.A."/>
            <person name="Swanson W.J."/>
            <person name="Moy G.W."/>
            <person name="Vacquier V.D."/>
        </authorList>
    </citation>
    <scope>NUCLEOTIDE SEQUENCE [LARGE SCALE GENOMIC DNA]</scope>
    <source>
        <strain evidence="8 9">GSMNP</strain>
    </source>
</reference>
<evidence type="ECO:0000256" key="3">
    <source>
        <dbReference type="ARBA" id="ARBA00023015"/>
    </source>
</evidence>
<feature type="region of interest" description="Disordered" evidence="6">
    <location>
        <begin position="1157"/>
        <end position="1182"/>
    </location>
</feature>
<dbReference type="Gene3D" id="4.10.240.10">
    <property type="entry name" value="Zn(2)-C6 fungal-type DNA-binding domain"/>
    <property type="match status" value="1"/>
</dbReference>
<comment type="subcellular location">
    <subcellularLocation>
        <location evidence="1">Nucleus</location>
    </subcellularLocation>
</comment>
<evidence type="ECO:0000256" key="6">
    <source>
        <dbReference type="SAM" id="MobiDB-lite"/>
    </source>
</evidence>
<feature type="region of interest" description="Disordered" evidence="6">
    <location>
        <begin position="1446"/>
        <end position="1468"/>
    </location>
</feature>
<evidence type="ECO:0000256" key="4">
    <source>
        <dbReference type="ARBA" id="ARBA00023163"/>
    </source>
</evidence>
<dbReference type="Pfam" id="PF00172">
    <property type="entry name" value="Zn_clus"/>
    <property type="match status" value="1"/>
</dbReference>
<evidence type="ECO:0000313" key="8">
    <source>
        <dbReference type="EMBL" id="OMJ07181.1"/>
    </source>
</evidence>
<name>A0A1R1WXT9_9FUNG</name>
<dbReference type="EMBL" id="LSSN01006101">
    <property type="protein sequence ID" value="OMJ07181.1"/>
    <property type="molecule type" value="Genomic_DNA"/>
</dbReference>
<feature type="compositionally biased region" description="Polar residues" evidence="6">
    <location>
        <begin position="1360"/>
        <end position="1374"/>
    </location>
</feature>
<dbReference type="CDD" id="cd00067">
    <property type="entry name" value="GAL4"/>
    <property type="match status" value="1"/>
</dbReference>
<evidence type="ECO:0000259" key="7">
    <source>
        <dbReference type="PROSITE" id="PS50048"/>
    </source>
</evidence>
<keyword evidence="5" id="KW-0539">Nucleus</keyword>
<proteinExistence type="predicted"/>
<sequence>METSIDNNASQTWQKNLDSNASNSKTNSPPNASDSVHNKDKSLDSTSKDPRPDKTGNKRISLACMLCRRKKIKCDSILPHCTNCKNRGTQCIYAKERKRGRPPRVYTYGDLIPPGKPIAPEVQSAIEDAIINSTLLTNNINNALNQEISNDTPQQITEELPSTALSNTPNFYSKDSQDSINSTQISAFSYGNTFDQKAPNNLLSSTNPKYPLSTNPLKYNTTNFYPRIDDKLHDSNNHPAKNNYYRNFLDKGNKTTKNLQYPPSSDAPQYPEIVLNESTDRFINLFLSQIPIFNKKPLIDSISNKTIPLPLYLVILAVGTNNLNEGINLARICSNLILLNTTIDPQILPIKFHLYQAQTLFILSIFYFMISDYTVSSLMHKKALDHIINGNLISIDLEATPGLGTISSSSSAYNLFEIQSGFNYVNNKPLSNEFIEEIRRICWMIFVLDRKLALVHGHDISLYISHMSINLPEENSKFDSCISSESDLQVDDPKPYQSFLVRSFQQAISAGTTNKNPQLKERQSPKLPNSEKSNIIKYIVSALKIDCFFQFIKEINNKQSPLISLNELFNSLTISNSTASDSSNKRSSFSQNNSDNYKGSFSSSKPKKTSPNDPYNQTSISKKSGRNSTGQYLFDSFSRQYENWLNSALPVFNKGMSFKPLNSSSEPLSYISNTISFCEKIMFNEISFISYILICFSYILETDYNSIFFSYDKEYHSWIDFVINCMIQFKNKKSGSDSFHEFLESKNSLFDFRKSSSEVFEKQKSIVLEIVSLLISSTFHEFTFENQCYKILPSVSRNSNKLLIDKTSELFIKLKSSNQDSPYHNLPDLVFEPRVIDSLKNNPKVNTSIHLDSNQPVSTLNTEKSPSSCSSSPNSNKQKSLPTRPLEYWKKSVDIAFYNAASCADFARTLAFASVLSINLSKDPTEKSQSASSNVSSSALECLRYSLSSSIGIVSSARVLLTCYKLFPIMEAANACILGFDEYKSEPCLLKLKRVNIKNPTTRLDANNESKPAVWYVLNAKSEKIHSKNDSKSDMNAKNHTASTVNKNTDALNDSVSSLLIPYRISDILHGLAALLSLMETMRSFWNFDSELTKFEIAISKIQEPPNKESISHNLSQLNNLSHNSECIVPSVVSIKPARSNASSENELIELNQNTRVNSERNSVENEIIEPVSNPPKQSNGTMSIILNETEITRNENPKKRVNQFDKLDKMDPSYFDIILDDEQPQNRLFSSFSNSLKSKNSRLPTGHDVYQRGRPSSYSKLPAPSSTRSRRPSNSNATSRPVTGYRQRLSISSQISSEGYNQGISSEDKIDHRPSFNYKSTINYQTNPPNRDQDVDGYSFNKQNYSYHNEATVNDSWPSYYRNSSSQHSQPISGNEPCEPDGRNYYYQKESNNFYKRTSINYTNNFSNQEYDNVVRNDIPINPSINSSILNPVRDDNPYKFNNRTNQPFPRLGSNTHITDNINPHPDTYRFEERKSISKSSYTELNSGKTSLPSIKALGLN</sequence>
<dbReference type="STRING" id="133412.A0A1R1WXT9"/>
<dbReference type="GO" id="GO:0006351">
    <property type="term" value="P:DNA-templated transcription"/>
    <property type="evidence" value="ECO:0007669"/>
    <property type="project" value="InterPro"/>
</dbReference>
<dbReference type="Pfam" id="PF04082">
    <property type="entry name" value="Fungal_trans"/>
    <property type="match status" value="1"/>
</dbReference>
<dbReference type="PANTHER" id="PTHR47338:SF5">
    <property type="entry name" value="ZN(II)2CYS6 TRANSCRIPTION FACTOR (EUROFUNG)"/>
    <property type="match status" value="1"/>
</dbReference>
<comment type="caution">
    <text evidence="8">The sequence shown here is derived from an EMBL/GenBank/DDBJ whole genome shotgun (WGS) entry which is preliminary data.</text>
</comment>
<dbReference type="CDD" id="cd12148">
    <property type="entry name" value="fungal_TF_MHR"/>
    <property type="match status" value="1"/>
</dbReference>
<dbReference type="InterPro" id="IPR007219">
    <property type="entry name" value="XnlR_reg_dom"/>
</dbReference>
<dbReference type="InterPro" id="IPR001138">
    <property type="entry name" value="Zn2Cys6_DnaBD"/>
</dbReference>
<protein>
    <submittedName>
        <fullName evidence="8">Nitrogen assimilation transcription factor nit-4</fullName>
    </submittedName>
</protein>
<dbReference type="PANTHER" id="PTHR47338">
    <property type="entry name" value="ZN(II)2CYS6 TRANSCRIPTION FACTOR (EUROFUNG)-RELATED"/>
    <property type="match status" value="1"/>
</dbReference>
<dbReference type="GO" id="GO:0008270">
    <property type="term" value="F:zinc ion binding"/>
    <property type="evidence" value="ECO:0007669"/>
    <property type="project" value="InterPro"/>
</dbReference>
<feature type="compositionally biased region" description="Polar residues" evidence="6">
    <location>
        <begin position="847"/>
        <end position="863"/>
    </location>
</feature>
<keyword evidence="9" id="KW-1185">Reference proteome</keyword>
<feature type="region of interest" description="Disordered" evidence="6">
    <location>
        <begin position="1"/>
        <end position="56"/>
    </location>
</feature>
<feature type="compositionally biased region" description="Low complexity" evidence="6">
    <location>
        <begin position="864"/>
        <end position="880"/>
    </location>
</feature>
<dbReference type="Proteomes" id="UP000187283">
    <property type="component" value="Unassembled WGS sequence"/>
</dbReference>
<feature type="region of interest" description="Disordered" evidence="6">
    <location>
        <begin position="1234"/>
        <end position="1315"/>
    </location>
</feature>
<feature type="region of interest" description="Disordered" evidence="6">
    <location>
        <begin position="1360"/>
        <end position="1385"/>
    </location>
</feature>
<evidence type="ECO:0000313" key="9">
    <source>
        <dbReference type="Proteomes" id="UP000187283"/>
    </source>
</evidence>
<dbReference type="InterPro" id="IPR050815">
    <property type="entry name" value="TF_fung"/>
</dbReference>
<feature type="compositionally biased region" description="Low complexity" evidence="6">
    <location>
        <begin position="1234"/>
        <end position="1244"/>
    </location>
</feature>
<dbReference type="GO" id="GO:0003677">
    <property type="term" value="F:DNA binding"/>
    <property type="evidence" value="ECO:0007669"/>
    <property type="project" value="InterPro"/>
</dbReference>
<evidence type="ECO:0000256" key="2">
    <source>
        <dbReference type="ARBA" id="ARBA00022723"/>
    </source>
</evidence>
<feature type="compositionally biased region" description="Polar residues" evidence="6">
    <location>
        <begin position="611"/>
        <end position="626"/>
    </location>
</feature>
<feature type="compositionally biased region" description="Basic and acidic residues" evidence="6">
    <location>
        <begin position="36"/>
        <end position="56"/>
    </location>
</feature>
<feature type="domain" description="Zn(2)-C6 fungal-type" evidence="7">
    <location>
        <begin position="63"/>
        <end position="93"/>
    </location>
</feature>
<feature type="compositionally biased region" description="Polar residues" evidence="6">
    <location>
        <begin position="577"/>
        <end position="597"/>
    </location>
</feature>
<evidence type="ECO:0000256" key="1">
    <source>
        <dbReference type="ARBA" id="ARBA00004123"/>
    </source>
</evidence>
<accession>A0A1R1WXT9</accession>
<dbReference type="PROSITE" id="PS50048">
    <property type="entry name" value="ZN2_CY6_FUNGAL_2"/>
    <property type="match status" value="1"/>
</dbReference>
<dbReference type="PROSITE" id="PS00463">
    <property type="entry name" value="ZN2_CY6_FUNGAL_1"/>
    <property type="match status" value="1"/>
</dbReference>
<feature type="compositionally biased region" description="Polar residues" evidence="6">
    <location>
        <begin position="1446"/>
        <end position="1463"/>
    </location>
</feature>
<dbReference type="SUPFAM" id="SSF57701">
    <property type="entry name" value="Zn2/Cys6 DNA-binding domain"/>
    <property type="match status" value="1"/>
</dbReference>
<gene>
    <name evidence="8" type="ORF">AYI70_g12363</name>
</gene>
<keyword evidence="3" id="KW-0805">Transcription regulation</keyword>
<keyword evidence="2" id="KW-0479">Metal-binding</keyword>
<keyword evidence="4" id="KW-0804">Transcription</keyword>
<evidence type="ECO:0000256" key="5">
    <source>
        <dbReference type="ARBA" id="ARBA00023242"/>
    </source>
</evidence>
<dbReference type="SMART" id="SM00066">
    <property type="entry name" value="GAL4"/>
    <property type="match status" value="1"/>
</dbReference>
<dbReference type="GO" id="GO:0005634">
    <property type="term" value="C:nucleus"/>
    <property type="evidence" value="ECO:0007669"/>
    <property type="project" value="UniProtKB-SubCell"/>
</dbReference>
<feature type="compositionally biased region" description="Low complexity" evidence="6">
    <location>
        <begin position="1263"/>
        <end position="1298"/>
    </location>
</feature>
<feature type="compositionally biased region" description="Polar residues" evidence="6">
    <location>
        <begin position="1"/>
        <end position="35"/>
    </location>
</feature>
<dbReference type="GO" id="GO:0000981">
    <property type="term" value="F:DNA-binding transcription factor activity, RNA polymerase II-specific"/>
    <property type="evidence" value="ECO:0007669"/>
    <property type="project" value="InterPro"/>
</dbReference>
<feature type="region of interest" description="Disordered" evidence="6">
    <location>
        <begin position="577"/>
        <end position="626"/>
    </location>
</feature>